<dbReference type="InterPro" id="IPR001619">
    <property type="entry name" value="Sec1-like"/>
</dbReference>
<dbReference type="PIRSF" id="PIRSF005715">
    <property type="entry name" value="VPS45_Sec1"/>
    <property type="match status" value="1"/>
</dbReference>
<accession>A0A6G1S9L0</accession>
<dbReference type="Gene3D" id="3.90.830.10">
    <property type="entry name" value="Syntaxin Binding Protein 1, Chain A, domain 2"/>
    <property type="match status" value="1"/>
</dbReference>
<organism evidence="2">
    <name type="scientific">Aceria tosichella</name>
    <name type="common">wheat curl mite</name>
    <dbReference type="NCBI Taxonomy" id="561515"/>
    <lineage>
        <taxon>Eukaryota</taxon>
        <taxon>Metazoa</taxon>
        <taxon>Ecdysozoa</taxon>
        <taxon>Arthropoda</taxon>
        <taxon>Chelicerata</taxon>
        <taxon>Arachnida</taxon>
        <taxon>Acari</taxon>
        <taxon>Acariformes</taxon>
        <taxon>Trombidiformes</taxon>
        <taxon>Prostigmata</taxon>
        <taxon>Eupodina</taxon>
        <taxon>Eriophyoidea</taxon>
        <taxon>Eriophyidae</taxon>
        <taxon>Eriophyinae</taxon>
        <taxon>Aceriini</taxon>
        <taxon>Aceria</taxon>
    </lineage>
</organism>
<dbReference type="Pfam" id="PF00995">
    <property type="entry name" value="Sec1"/>
    <property type="match status" value="1"/>
</dbReference>
<dbReference type="AlphaFoldDB" id="A0A6G1S9L0"/>
<dbReference type="InterPro" id="IPR043154">
    <property type="entry name" value="Sec-1-like_dom1"/>
</dbReference>
<dbReference type="GO" id="GO:0016192">
    <property type="term" value="P:vesicle-mediated transport"/>
    <property type="evidence" value="ECO:0007669"/>
    <property type="project" value="InterPro"/>
</dbReference>
<proteinExistence type="inferred from homology"/>
<reference evidence="2" key="1">
    <citation type="submission" date="2018-10" db="EMBL/GenBank/DDBJ databases">
        <title>Transcriptome assembly of Aceria tosichella (Wheat curl mite) Type 2.</title>
        <authorList>
            <person name="Scully E.D."/>
            <person name="Geib S.M."/>
            <person name="Palmer N.A."/>
            <person name="Gupta A.K."/>
            <person name="Sarath G."/>
            <person name="Tatineni S."/>
        </authorList>
    </citation>
    <scope>NUCLEOTIDE SEQUENCE</scope>
    <source>
        <strain evidence="2">LincolnNE</strain>
    </source>
</reference>
<dbReference type="Gene3D" id="3.40.50.2060">
    <property type="match status" value="1"/>
</dbReference>
<protein>
    <submittedName>
        <fullName evidence="2">Vacuolar protein sorting-associated protein 45</fullName>
    </submittedName>
</protein>
<dbReference type="InterPro" id="IPR027482">
    <property type="entry name" value="Sec1-like_dom2"/>
</dbReference>
<dbReference type="PANTHER" id="PTHR11679">
    <property type="entry name" value="VESICLE PROTEIN SORTING-ASSOCIATED"/>
    <property type="match status" value="1"/>
</dbReference>
<name>A0A6G1S9L0_9ACAR</name>
<dbReference type="SUPFAM" id="SSF56815">
    <property type="entry name" value="Sec1/munc18-like (SM) proteins"/>
    <property type="match status" value="1"/>
</dbReference>
<gene>
    <name evidence="2" type="primary">Vps45</name>
    <name evidence="2" type="ORF">g.17703</name>
</gene>
<dbReference type="InterPro" id="IPR036045">
    <property type="entry name" value="Sec1-like_sf"/>
</dbReference>
<dbReference type="EMBL" id="GGYP01002414">
    <property type="protein sequence ID" value="MDE47185.1"/>
    <property type="molecule type" value="Transcribed_RNA"/>
</dbReference>
<evidence type="ECO:0000313" key="2">
    <source>
        <dbReference type="EMBL" id="MDE47185.1"/>
    </source>
</evidence>
<comment type="similarity">
    <text evidence="1">Belongs to the STXBP/unc-18/SEC1 family.</text>
</comment>
<sequence>MHLIEPIRLCIDEILQSTGSGIKSMILDDFTTGVISSGYTKSEMLLREVYLFEYIDTIFESTERLNHVKCIVILRPTRENIERLCFELGRPHYRTYNIYFTNRIGSATIDRLAEADETEVVRCVREVPLDFQPITPFLFHLKIVNKTFNLKTNDWFPESLKRSTDGLVSALIALQVNPLIRYQTQSQLCKVLAEKVNNQMRNESIRNIPWRRVAPFDLNSLLVIIDRRYDLTTPMVNKWTYYPMIHELFDIKQNRINLVNVPNRQPKDPKEMLISIENDQFFDENYFKNYGELGVTLKTAVENLKNATKSHNKLETMEDMKRFIDEYPETRRYASNLQCHVFLMSELTRIVSEHNLMVVSECEQELACNTISHNETLKKLKQLIPSTTVRSIDALRLVSLYIVCRSEKSSSNINDLVKLLKSRKDLKPEEIDSIKHLREFSSSKAHNPLLDETVQQVTRMIVQNVKGVDNVLTQYKPNVSRIIDDLRKGNKLKETEFAFCGERYKEESPRRIILFFVGGATYDEALVADEYNRLSTQGTQIIVGGTSLHNFKSFIDEVCHSTSPQDSES</sequence>
<dbReference type="Gene3D" id="1.25.40.60">
    <property type="match status" value="1"/>
</dbReference>
<dbReference type="InterPro" id="IPR043127">
    <property type="entry name" value="Sec-1-like_dom3a"/>
</dbReference>
<evidence type="ECO:0000256" key="1">
    <source>
        <dbReference type="ARBA" id="ARBA00009884"/>
    </source>
</evidence>
<dbReference type="Gene3D" id="3.40.50.1910">
    <property type="match status" value="1"/>
</dbReference>